<name>A0ABV7ANJ0_9RHOB</name>
<accession>A0ABV7ANJ0</accession>
<proteinExistence type="predicted"/>
<evidence type="ECO:0000313" key="3">
    <source>
        <dbReference type="Proteomes" id="UP001595443"/>
    </source>
</evidence>
<keyword evidence="1" id="KW-0812">Transmembrane</keyword>
<dbReference type="Pfam" id="PF05656">
    <property type="entry name" value="DUF805"/>
    <property type="match status" value="1"/>
</dbReference>
<reference evidence="3" key="1">
    <citation type="journal article" date="2019" name="Int. J. Syst. Evol. Microbiol.">
        <title>The Global Catalogue of Microorganisms (GCM) 10K type strain sequencing project: providing services to taxonomists for standard genome sequencing and annotation.</title>
        <authorList>
            <consortium name="The Broad Institute Genomics Platform"/>
            <consortium name="The Broad Institute Genome Sequencing Center for Infectious Disease"/>
            <person name="Wu L."/>
            <person name="Ma J."/>
        </authorList>
    </citation>
    <scope>NUCLEOTIDE SEQUENCE [LARGE SCALE GENOMIC DNA]</scope>
    <source>
        <strain evidence="3">KCTC 62192</strain>
    </source>
</reference>
<dbReference type="PANTHER" id="PTHR34980">
    <property type="entry name" value="INNER MEMBRANE PROTEIN-RELATED-RELATED"/>
    <property type="match status" value="1"/>
</dbReference>
<keyword evidence="3" id="KW-1185">Reference proteome</keyword>
<keyword evidence="1" id="KW-1133">Transmembrane helix</keyword>
<dbReference type="InterPro" id="IPR008523">
    <property type="entry name" value="DUF805"/>
</dbReference>
<keyword evidence="1" id="KW-0472">Membrane</keyword>
<dbReference type="EMBL" id="JBHRSK010000018">
    <property type="protein sequence ID" value="MFC2970361.1"/>
    <property type="molecule type" value="Genomic_DNA"/>
</dbReference>
<comment type="caution">
    <text evidence="2">The sequence shown here is derived from an EMBL/GenBank/DDBJ whole genome shotgun (WGS) entry which is preliminary data.</text>
</comment>
<dbReference type="PANTHER" id="PTHR34980:SF2">
    <property type="entry name" value="INNER MEMBRANE PROTEIN YHAH-RELATED"/>
    <property type="match status" value="1"/>
</dbReference>
<protein>
    <submittedName>
        <fullName evidence="2">DUF805 domain-containing protein</fullName>
    </submittedName>
</protein>
<feature type="transmembrane region" description="Helical" evidence="1">
    <location>
        <begin position="101"/>
        <end position="122"/>
    </location>
</feature>
<evidence type="ECO:0000256" key="1">
    <source>
        <dbReference type="SAM" id="Phobius"/>
    </source>
</evidence>
<feature type="transmembrane region" description="Helical" evidence="1">
    <location>
        <begin position="26"/>
        <end position="50"/>
    </location>
</feature>
<feature type="transmembrane region" description="Helical" evidence="1">
    <location>
        <begin position="134"/>
        <end position="158"/>
    </location>
</feature>
<dbReference type="RefSeq" id="WP_377835244.1">
    <property type="nucleotide sequence ID" value="NZ_JBHRSK010000018.1"/>
</dbReference>
<dbReference type="Proteomes" id="UP001595443">
    <property type="component" value="Unassembled WGS sequence"/>
</dbReference>
<feature type="transmembrane region" description="Helical" evidence="1">
    <location>
        <begin position="70"/>
        <end position="89"/>
    </location>
</feature>
<organism evidence="2 3">
    <name type="scientific">Acidimangrovimonas pyrenivorans</name>
    <dbReference type="NCBI Taxonomy" id="2030798"/>
    <lineage>
        <taxon>Bacteria</taxon>
        <taxon>Pseudomonadati</taxon>
        <taxon>Pseudomonadota</taxon>
        <taxon>Alphaproteobacteria</taxon>
        <taxon>Rhodobacterales</taxon>
        <taxon>Paracoccaceae</taxon>
        <taxon>Acidimangrovimonas</taxon>
    </lineage>
</organism>
<sequence>MGFTDAIRTCFRKYATFSGRAARPEFWWFALFCFLGSIAAGIVDSALFGTGSFQTHTGPGRYGFEAHDNGPLGALFALATFLPSLAAGWRRMHDTGRSGLYLLYPFIVMVGISMYVFLAGGFPYMGGGGPELTGLAGVILGLAVLVLILSPFLVLWWLTRPSQPFPNEYGPNPSEVSP</sequence>
<evidence type="ECO:0000313" key="2">
    <source>
        <dbReference type="EMBL" id="MFC2970361.1"/>
    </source>
</evidence>
<gene>
    <name evidence="2" type="ORF">ACFOES_19870</name>
</gene>